<protein>
    <submittedName>
        <fullName evidence="7">COesterase domain-containing protein</fullName>
    </submittedName>
</protein>
<evidence type="ECO:0000313" key="6">
    <source>
        <dbReference type="Proteomes" id="UP000038045"/>
    </source>
</evidence>
<evidence type="ECO:0000313" key="7">
    <source>
        <dbReference type="WBParaSite" id="PTRK_0000577300.1"/>
    </source>
</evidence>
<evidence type="ECO:0000256" key="3">
    <source>
        <dbReference type="ARBA" id="ARBA00022801"/>
    </source>
</evidence>
<feature type="domain" description="Carboxylesterase type B" evidence="5">
    <location>
        <begin position="38"/>
        <end position="513"/>
    </location>
</feature>
<feature type="chain" id="PRO_5005891572" evidence="4">
    <location>
        <begin position="22"/>
        <end position="556"/>
    </location>
</feature>
<dbReference type="SUPFAM" id="SSF53474">
    <property type="entry name" value="alpha/beta-Hydrolases"/>
    <property type="match status" value="1"/>
</dbReference>
<dbReference type="PANTHER" id="PTHR43918">
    <property type="entry name" value="ACETYLCHOLINESTERASE"/>
    <property type="match status" value="1"/>
</dbReference>
<dbReference type="Pfam" id="PF00135">
    <property type="entry name" value="COesterase"/>
    <property type="match status" value="1"/>
</dbReference>
<evidence type="ECO:0000256" key="4">
    <source>
        <dbReference type="SAM" id="SignalP"/>
    </source>
</evidence>
<dbReference type="GO" id="GO:0003990">
    <property type="term" value="F:acetylcholinesterase activity"/>
    <property type="evidence" value="ECO:0007669"/>
    <property type="project" value="TreeGrafter"/>
</dbReference>
<sequence>MINHLCIFTILLFVTSPVVEASRFKRQSSKSQKKYEAGKTLDFNGTKVEEYLGIPFAKPPLNESRFMPPQEIEEPENVVKAEYPAATCPQYLFETNITALDFWNPPTNNISENCLQLNMWVPENKTGAVLVNLCGGAYWRLGASNDIFNGSVLAAYSGAIVVNLNFRLGALGFARLNGTNVTGNMGMLDQQMGLQWIKKNIQQFGGDPSKVTLMGEQTGASSAEAHLYAKNSSGLFRRIALTSGTLENTWGSRTNHYTEKTTEELAKKVNCTEKDPYEKLKCLQNKNITEIINATKSIRTNTNLTFGFPFSLTRKDGNFFAKDFTRMKAKKKEIKVLICAVNWTVTPPTENCTLSKQNFKDIVTNIKTLYNKTEDWEIKVLENYTTNGSNYEEPANQLLSDLLFDCGLKQFADKRADDKSNNTYVYMFNHTSLEKETRWPDSFGTVHATLIEFLFGRPFRYPGNYSDNLQAQKNMSEKVMKLYGEFAKNGKPSKDWSSYTSENKKVITLDLEYGGETVKTYNMSKFDGCDELIKPYEKEITQNVRNIRNKRSASRS</sequence>
<dbReference type="GO" id="GO:0005886">
    <property type="term" value="C:plasma membrane"/>
    <property type="evidence" value="ECO:0007669"/>
    <property type="project" value="TreeGrafter"/>
</dbReference>
<keyword evidence="3" id="KW-0378">Hydrolase</keyword>
<evidence type="ECO:0000256" key="1">
    <source>
        <dbReference type="ARBA" id="ARBA00005964"/>
    </source>
</evidence>
<comment type="similarity">
    <text evidence="1">Belongs to the type-B carboxylesterase/lipase family.</text>
</comment>
<dbReference type="AlphaFoldDB" id="A0A0N4ZDW7"/>
<dbReference type="PANTHER" id="PTHR43918:SF4">
    <property type="entry name" value="CARBOXYLIC ESTER HYDROLASE"/>
    <property type="match status" value="1"/>
</dbReference>
<feature type="signal peptide" evidence="4">
    <location>
        <begin position="1"/>
        <end position="21"/>
    </location>
</feature>
<name>A0A0N4ZDW7_PARTI</name>
<dbReference type="InterPro" id="IPR029058">
    <property type="entry name" value="AB_hydrolase_fold"/>
</dbReference>
<keyword evidence="2" id="KW-0719">Serine esterase</keyword>
<accession>A0A0N4ZDW7</accession>
<keyword evidence="6" id="KW-1185">Reference proteome</keyword>
<dbReference type="Gene3D" id="3.40.50.1820">
    <property type="entry name" value="alpha/beta hydrolase"/>
    <property type="match status" value="1"/>
</dbReference>
<dbReference type="GO" id="GO:0006581">
    <property type="term" value="P:acetylcholine catabolic process"/>
    <property type="evidence" value="ECO:0007669"/>
    <property type="project" value="TreeGrafter"/>
</dbReference>
<keyword evidence="4" id="KW-0732">Signal</keyword>
<dbReference type="GO" id="GO:0019695">
    <property type="term" value="P:choline metabolic process"/>
    <property type="evidence" value="ECO:0007669"/>
    <property type="project" value="TreeGrafter"/>
</dbReference>
<dbReference type="InterPro" id="IPR050654">
    <property type="entry name" value="AChE-related_enzymes"/>
</dbReference>
<dbReference type="WBParaSite" id="PTRK_0000577300.1">
    <property type="protein sequence ID" value="PTRK_0000577300.1"/>
    <property type="gene ID" value="PTRK_0000577300"/>
</dbReference>
<evidence type="ECO:0000259" key="5">
    <source>
        <dbReference type="Pfam" id="PF00135"/>
    </source>
</evidence>
<proteinExistence type="inferred from homology"/>
<dbReference type="InterPro" id="IPR002018">
    <property type="entry name" value="CarbesteraseB"/>
</dbReference>
<dbReference type="STRING" id="131310.A0A0N4ZDW7"/>
<reference evidence="7" key="1">
    <citation type="submission" date="2017-02" db="UniProtKB">
        <authorList>
            <consortium name="WormBaseParasite"/>
        </authorList>
    </citation>
    <scope>IDENTIFICATION</scope>
</reference>
<evidence type="ECO:0000256" key="2">
    <source>
        <dbReference type="ARBA" id="ARBA00022487"/>
    </source>
</evidence>
<organism evidence="6 7">
    <name type="scientific">Parastrongyloides trichosuri</name>
    <name type="common">Possum-specific nematode worm</name>
    <dbReference type="NCBI Taxonomy" id="131310"/>
    <lineage>
        <taxon>Eukaryota</taxon>
        <taxon>Metazoa</taxon>
        <taxon>Ecdysozoa</taxon>
        <taxon>Nematoda</taxon>
        <taxon>Chromadorea</taxon>
        <taxon>Rhabditida</taxon>
        <taxon>Tylenchina</taxon>
        <taxon>Panagrolaimomorpha</taxon>
        <taxon>Strongyloidoidea</taxon>
        <taxon>Strongyloididae</taxon>
        <taxon>Parastrongyloides</taxon>
    </lineage>
</organism>
<dbReference type="Proteomes" id="UP000038045">
    <property type="component" value="Unplaced"/>
</dbReference>
<dbReference type="GO" id="GO:0005615">
    <property type="term" value="C:extracellular space"/>
    <property type="evidence" value="ECO:0007669"/>
    <property type="project" value="TreeGrafter"/>
</dbReference>
<dbReference type="ESTHER" id="parti-a0a0n4zdw7">
    <property type="family name" value="Cholinesterase-like"/>
</dbReference>